<reference evidence="2 3" key="1">
    <citation type="submission" date="2023-07" db="EMBL/GenBank/DDBJ databases">
        <title>Closed genome sequence of Methanosarcinaceae archaeon Am2.</title>
        <authorList>
            <person name="Poehlein A."/>
            <person name="Protasov E."/>
            <person name="Platt K."/>
            <person name="Reeh H."/>
            <person name="Daniel R."/>
            <person name="Brune A."/>
        </authorList>
    </citation>
    <scope>NUCLEOTIDE SEQUENCE [LARGE SCALE GENOMIC DNA]</scope>
    <source>
        <strain evidence="2 3">Am2</strain>
    </source>
</reference>
<dbReference type="RefSeq" id="WP_338098024.1">
    <property type="nucleotide sequence ID" value="NZ_CP131061.1"/>
</dbReference>
<evidence type="ECO:0000313" key="3">
    <source>
        <dbReference type="Proteomes" id="UP001304970"/>
    </source>
</evidence>
<keyword evidence="3" id="KW-1185">Reference proteome</keyword>
<dbReference type="EMBL" id="CP131061">
    <property type="protein sequence ID" value="WNY26496.1"/>
    <property type="molecule type" value="Genomic_DNA"/>
</dbReference>
<name>A0AA96ZWE9_9EURY</name>
<sequence>MKMMKMMKQPNILKPENKNEYISVFDLKTWMICPRLFFFQNSHREKNKTEWEEKNKYFFQKDPVRFFENEILREILFCLPEMILENAGEQENGTWVDFAGLENKIRQLIEDLREEMKLLESENPDEIKKDEIKADEIKKESGAGNNIFAAIDDACAEIVRKIPILIQNISKTIETYGFDLYEAAANPVKSEHVFYFQKINLAGAPHKVVLWKEKMVPYLLKTSAPPQNGIWEKDRIAAAAYILILEHEFKKENVADSFIMDYAGELRIGRIRPQDKKIVFRTLRQIKEAKNGKMPGEKNILFCPNCRFQENCRPKLVSILSRFWGKGE</sequence>
<evidence type="ECO:0000256" key="1">
    <source>
        <dbReference type="SAM" id="Coils"/>
    </source>
</evidence>
<dbReference type="InterPro" id="IPR011604">
    <property type="entry name" value="PDDEXK-like_dom_sf"/>
</dbReference>
<dbReference type="Proteomes" id="UP001304970">
    <property type="component" value="Chromosome"/>
</dbReference>
<protein>
    <recommendedName>
        <fullName evidence="4">Dna2/Cas4 domain-containing protein</fullName>
    </recommendedName>
</protein>
<organism evidence="2 3">
    <name type="scientific">Methanolapillus ohkumae</name>
    <dbReference type="NCBI Taxonomy" id="3028298"/>
    <lineage>
        <taxon>Archaea</taxon>
        <taxon>Methanobacteriati</taxon>
        <taxon>Methanobacteriota</taxon>
        <taxon>Stenosarchaea group</taxon>
        <taxon>Methanomicrobia</taxon>
        <taxon>Methanosarcinales</taxon>
        <taxon>Methanosarcinaceae</taxon>
        <taxon>Methanolapillus</taxon>
    </lineage>
</organism>
<dbReference type="AlphaFoldDB" id="A0AA96ZWE9"/>
<evidence type="ECO:0000313" key="2">
    <source>
        <dbReference type="EMBL" id="WNY26496.1"/>
    </source>
</evidence>
<dbReference type="Gene3D" id="3.90.320.10">
    <property type="match status" value="1"/>
</dbReference>
<keyword evidence="1" id="KW-0175">Coiled coil</keyword>
<gene>
    <name evidence="2" type="ORF">MsAm2_02580</name>
</gene>
<evidence type="ECO:0008006" key="4">
    <source>
        <dbReference type="Google" id="ProtNLM"/>
    </source>
</evidence>
<feature type="coiled-coil region" evidence="1">
    <location>
        <begin position="98"/>
        <end position="129"/>
    </location>
</feature>
<accession>A0AA96ZWE9</accession>
<proteinExistence type="predicted"/>
<dbReference type="GeneID" id="89227658"/>